<accession>E9SG43</accession>
<proteinExistence type="inferred from homology"/>
<dbReference type="eggNOG" id="COG0104">
    <property type="taxonomic scope" value="Bacteria"/>
</dbReference>
<keyword evidence="4 8" id="KW-0547">Nucleotide-binding</keyword>
<dbReference type="NCBIfam" id="NF002223">
    <property type="entry name" value="PRK01117.1"/>
    <property type="match status" value="1"/>
</dbReference>
<dbReference type="Proteomes" id="UP000004259">
    <property type="component" value="Unassembled WGS sequence"/>
</dbReference>
<name>E9SG43_RUMAL</name>
<dbReference type="EC" id="6.3.4.4" evidence="8"/>
<feature type="binding site" evidence="8">
    <location>
        <begin position="39"/>
        <end position="41"/>
    </location>
    <ligand>
        <name>GTP</name>
        <dbReference type="ChEBI" id="CHEBI:37565"/>
    </ligand>
</feature>
<comment type="pathway">
    <text evidence="8">Purine metabolism; AMP biosynthesis via de novo pathway; AMP from IMP: step 1/2.</text>
</comment>
<feature type="binding site" description="in other chain" evidence="8">
    <location>
        <position position="304"/>
    </location>
    <ligand>
        <name>IMP</name>
        <dbReference type="ChEBI" id="CHEBI:58053"/>
        <note>ligand shared between dimeric partners</note>
    </ligand>
</feature>
<dbReference type="OrthoDB" id="9807553at2"/>
<evidence type="ECO:0000256" key="6">
    <source>
        <dbReference type="ARBA" id="ARBA00022842"/>
    </source>
</evidence>
<comment type="subunit">
    <text evidence="1 8">Homodimer.</text>
</comment>
<dbReference type="GO" id="GO:0046040">
    <property type="term" value="P:IMP metabolic process"/>
    <property type="evidence" value="ECO:0007669"/>
    <property type="project" value="TreeGrafter"/>
</dbReference>
<comment type="cofactor">
    <cofactor evidence="8">
        <name>Mg(2+)</name>
        <dbReference type="ChEBI" id="CHEBI:18420"/>
    </cofactor>
    <text evidence="8">Binds 1 Mg(2+) ion per subunit.</text>
</comment>
<keyword evidence="2 8" id="KW-0436">Ligase</keyword>
<keyword evidence="6 8" id="KW-0460">Magnesium</keyword>
<feature type="binding site" description="in other chain" evidence="8">
    <location>
        <begin position="12"/>
        <end position="15"/>
    </location>
    <ligand>
        <name>IMP</name>
        <dbReference type="ChEBI" id="CHEBI:58053"/>
        <note>ligand shared between dimeric partners</note>
    </ligand>
</feature>
<dbReference type="GO" id="GO:0044208">
    <property type="term" value="P:'de novo' AMP biosynthetic process"/>
    <property type="evidence" value="ECO:0007669"/>
    <property type="project" value="UniProtKB-UniRule"/>
</dbReference>
<gene>
    <name evidence="8 9" type="primary">purA</name>
    <name evidence="9" type="ORF">CUS_7764</name>
</gene>
<dbReference type="InterPro" id="IPR042111">
    <property type="entry name" value="Adenylosuccinate_synth_dom3"/>
</dbReference>
<feature type="binding site" evidence="8">
    <location>
        <position position="306"/>
    </location>
    <ligand>
        <name>GTP</name>
        <dbReference type="ChEBI" id="CHEBI:37565"/>
    </ligand>
</feature>
<dbReference type="STRING" id="246199.CUS_7764"/>
<evidence type="ECO:0000256" key="4">
    <source>
        <dbReference type="ARBA" id="ARBA00022741"/>
    </source>
</evidence>
<feature type="active site" description="Proton acceptor" evidence="8">
    <location>
        <position position="12"/>
    </location>
</feature>
<dbReference type="CDD" id="cd03108">
    <property type="entry name" value="AdSS"/>
    <property type="match status" value="1"/>
</dbReference>
<feature type="binding site" evidence="8">
    <location>
        <begin position="413"/>
        <end position="415"/>
    </location>
    <ligand>
        <name>GTP</name>
        <dbReference type="ChEBI" id="CHEBI:37565"/>
    </ligand>
</feature>
<evidence type="ECO:0000313" key="9">
    <source>
        <dbReference type="EMBL" id="EGC01891.1"/>
    </source>
</evidence>
<comment type="caution">
    <text evidence="9">The sequence shown here is derived from an EMBL/GenBank/DDBJ whole genome shotgun (WGS) entry which is preliminary data.</text>
</comment>
<feature type="binding site" evidence="8">
    <location>
        <position position="12"/>
    </location>
    <ligand>
        <name>Mg(2+)</name>
        <dbReference type="ChEBI" id="CHEBI:18420"/>
    </ligand>
</feature>
<comment type="function">
    <text evidence="8">Plays an important role in the de novo pathway of purine nucleotide biosynthesis. Catalyzes the first committed step in the biosynthesis of AMP from IMP.</text>
</comment>
<feature type="binding site" description="in other chain" evidence="8">
    <location>
        <position position="127"/>
    </location>
    <ligand>
        <name>IMP</name>
        <dbReference type="ChEBI" id="CHEBI:58053"/>
        <note>ligand shared between dimeric partners</note>
    </ligand>
</feature>
<dbReference type="SUPFAM" id="SSF52540">
    <property type="entry name" value="P-loop containing nucleoside triphosphate hydrolases"/>
    <property type="match status" value="1"/>
</dbReference>
<keyword evidence="3 8" id="KW-0479">Metal-binding</keyword>
<dbReference type="FunFam" id="3.90.170.10:FF:000001">
    <property type="entry name" value="Adenylosuccinate synthetase"/>
    <property type="match status" value="1"/>
</dbReference>
<dbReference type="GO" id="GO:0005525">
    <property type="term" value="F:GTP binding"/>
    <property type="evidence" value="ECO:0007669"/>
    <property type="project" value="UniProtKB-UniRule"/>
</dbReference>
<evidence type="ECO:0000256" key="3">
    <source>
        <dbReference type="ARBA" id="ARBA00022723"/>
    </source>
</evidence>
<feature type="binding site" description="in other chain" evidence="8">
    <location>
        <position position="237"/>
    </location>
    <ligand>
        <name>IMP</name>
        <dbReference type="ChEBI" id="CHEBI:58053"/>
        <note>ligand shared between dimeric partners</note>
    </ligand>
</feature>
<dbReference type="PANTHER" id="PTHR11846">
    <property type="entry name" value="ADENYLOSUCCINATE SYNTHETASE"/>
    <property type="match status" value="1"/>
</dbReference>
<sequence length="430" mass="48057">MVRAIVGANWGDEGKGKLTDMMAQESDIVIRFQGGANAGHTIHNHYGRFALHTLPSGIFYDHTTNIIGNGVAFDIPKFFKELNEVTSQGVPMPKLLISDRVQMIMPYHVDFDKFEEERLGKASFGSTKSGIAPFYSDKYAKIGFQVQELFDEEALKVKIHRVCEQKNILLKYLYNKPAIDEDQLFNTLMEYRKMVEPYVCDVSAYLWNAIKEGKNILLEGQLGSLKDPDHGIYPMVTSSSTLAAYGAIGAGIPPYEIKKIVTVCKAYSSAVGAGAFVSEIFGDEAEELRKRGGDKGEYGATTGRPRRMGWFDCVASKYGCRIQGTTDVAFTVVDALGYLEKIPVCVGYEIDGEVTTDFPTTQKLEKAKPVLEVLDGWNCDIKGIRKYEDLPENCRKYIEFVEEKIGFPITMVSNGPKREDIIFRESKLSK</sequence>
<dbReference type="UniPathway" id="UPA00075">
    <property type="reaction ID" value="UER00335"/>
</dbReference>
<feature type="binding site" evidence="8">
    <location>
        <begin position="300"/>
        <end position="306"/>
    </location>
    <ligand>
        <name>substrate</name>
    </ligand>
</feature>
<dbReference type="Gene3D" id="3.40.440.10">
    <property type="entry name" value="Adenylosuccinate Synthetase, subunit A, domain 1"/>
    <property type="match status" value="1"/>
</dbReference>
<feature type="binding site" evidence="8">
    <location>
        <position position="39"/>
    </location>
    <ligand>
        <name>Mg(2+)</name>
        <dbReference type="ChEBI" id="CHEBI:18420"/>
    </ligand>
</feature>
<dbReference type="Gene3D" id="1.10.300.10">
    <property type="entry name" value="Adenylosuccinate Synthetase, subunit A, domain 2"/>
    <property type="match status" value="1"/>
</dbReference>
<reference evidence="9 10" key="1">
    <citation type="submission" date="2011-02" db="EMBL/GenBank/DDBJ databases">
        <authorList>
            <person name="Nelson K.E."/>
            <person name="Sutton G."/>
            <person name="Torralba M."/>
            <person name="Durkin S."/>
            <person name="Harkins D."/>
            <person name="Montgomery R."/>
            <person name="Ziemer C."/>
            <person name="Klaassens E."/>
            <person name="Ocuiv P."/>
            <person name="Morrison M."/>
        </authorList>
    </citation>
    <scope>NUCLEOTIDE SEQUENCE [LARGE SCALE GENOMIC DNA]</scope>
    <source>
        <strain evidence="9 10">8</strain>
    </source>
</reference>
<dbReference type="PANTHER" id="PTHR11846:SF0">
    <property type="entry name" value="ADENYLOSUCCINATE SYNTHETASE"/>
    <property type="match status" value="1"/>
</dbReference>
<dbReference type="NCBIfam" id="TIGR00184">
    <property type="entry name" value="purA"/>
    <property type="match status" value="1"/>
</dbReference>
<dbReference type="RefSeq" id="WP_002852300.1">
    <property type="nucleotide sequence ID" value="NZ_ADKM02000122.1"/>
</dbReference>
<comment type="catalytic activity">
    <reaction evidence="8">
        <text>IMP + L-aspartate + GTP = N(6)-(1,2-dicarboxyethyl)-AMP + GDP + phosphate + 2 H(+)</text>
        <dbReference type="Rhea" id="RHEA:15753"/>
        <dbReference type="ChEBI" id="CHEBI:15378"/>
        <dbReference type="ChEBI" id="CHEBI:29991"/>
        <dbReference type="ChEBI" id="CHEBI:37565"/>
        <dbReference type="ChEBI" id="CHEBI:43474"/>
        <dbReference type="ChEBI" id="CHEBI:57567"/>
        <dbReference type="ChEBI" id="CHEBI:58053"/>
        <dbReference type="ChEBI" id="CHEBI:58189"/>
        <dbReference type="EC" id="6.3.4.4"/>
    </reaction>
</comment>
<keyword evidence="7 8" id="KW-0342">GTP-binding</keyword>
<keyword evidence="10" id="KW-1185">Reference proteome</keyword>
<dbReference type="Gene3D" id="3.90.170.10">
    <property type="entry name" value="Adenylosuccinate Synthetase, subunit A, domain 3"/>
    <property type="match status" value="1"/>
</dbReference>
<feature type="binding site" description="in other chain" evidence="8">
    <location>
        <begin position="37"/>
        <end position="40"/>
    </location>
    <ligand>
        <name>IMP</name>
        <dbReference type="ChEBI" id="CHEBI:58053"/>
        <note>ligand shared between dimeric partners</note>
    </ligand>
</feature>
<protein>
    <recommendedName>
        <fullName evidence="8">Adenylosuccinate synthetase</fullName>
        <shortName evidence="8">AMPSase</shortName>
        <shortName evidence="8">AdSS</shortName>
        <ecNumber evidence="8">6.3.4.4</ecNumber>
    </recommendedName>
    <alternativeName>
        <fullName evidence="8">IMP--aspartate ligase</fullName>
    </alternativeName>
</protein>
<feature type="binding site" evidence="8">
    <location>
        <begin position="332"/>
        <end position="334"/>
    </location>
    <ligand>
        <name>GTP</name>
        <dbReference type="ChEBI" id="CHEBI:37565"/>
    </ligand>
</feature>
<keyword evidence="8" id="KW-0963">Cytoplasm</keyword>
<dbReference type="GO" id="GO:0005737">
    <property type="term" value="C:cytoplasm"/>
    <property type="evidence" value="ECO:0007669"/>
    <property type="project" value="UniProtKB-SubCell"/>
</dbReference>
<dbReference type="InterPro" id="IPR042110">
    <property type="entry name" value="Adenylosuccinate_synth_dom2"/>
</dbReference>
<comment type="subcellular location">
    <subcellularLocation>
        <location evidence="8">Cytoplasm</location>
    </subcellularLocation>
</comment>
<evidence type="ECO:0000256" key="2">
    <source>
        <dbReference type="ARBA" id="ARBA00022598"/>
    </source>
</evidence>
<dbReference type="SMART" id="SM00788">
    <property type="entry name" value="Adenylsucc_synt"/>
    <property type="match status" value="1"/>
</dbReference>
<keyword evidence="5 8" id="KW-0658">Purine biosynthesis</keyword>
<comment type="caution">
    <text evidence="8">Lacks conserved residue(s) required for the propagation of feature annotation.</text>
</comment>
<dbReference type="HAMAP" id="MF_00011">
    <property type="entry name" value="Adenylosucc_synth"/>
    <property type="match status" value="1"/>
</dbReference>
<dbReference type="GO" id="GO:0000287">
    <property type="term" value="F:magnesium ion binding"/>
    <property type="evidence" value="ECO:0007669"/>
    <property type="project" value="UniProtKB-UniRule"/>
</dbReference>
<dbReference type="Pfam" id="PF00709">
    <property type="entry name" value="Adenylsucc_synt"/>
    <property type="match status" value="1"/>
</dbReference>
<evidence type="ECO:0000256" key="8">
    <source>
        <dbReference type="HAMAP-Rule" id="MF_00011"/>
    </source>
</evidence>
<comment type="similarity">
    <text evidence="8">Belongs to the adenylosuccinate synthetase family.</text>
</comment>
<dbReference type="EMBL" id="ADKM02000122">
    <property type="protein sequence ID" value="EGC01891.1"/>
    <property type="molecule type" value="Genomic_DNA"/>
</dbReference>
<organism evidence="9 10">
    <name type="scientific">Ruminococcus albus 8</name>
    <dbReference type="NCBI Taxonomy" id="246199"/>
    <lineage>
        <taxon>Bacteria</taxon>
        <taxon>Bacillati</taxon>
        <taxon>Bacillota</taxon>
        <taxon>Clostridia</taxon>
        <taxon>Eubacteriales</taxon>
        <taxon>Oscillospiraceae</taxon>
        <taxon>Ruminococcus</taxon>
    </lineage>
</organism>
<dbReference type="AlphaFoldDB" id="E9SG43"/>
<feature type="active site" description="Proton donor" evidence="8">
    <location>
        <position position="40"/>
    </location>
</feature>
<evidence type="ECO:0000256" key="5">
    <source>
        <dbReference type="ARBA" id="ARBA00022755"/>
    </source>
</evidence>
<evidence type="ECO:0000256" key="1">
    <source>
        <dbReference type="ARBA" id="ARBA00011738"/>
    </source>
</evidence>
<dbReference type="GO" id="GO:0004019">
    <property type="term" value="F:adenylosuccinate synthase activity"/>
    <property type="evidence" value="ECO:0007669"/>
    <property type="project" value="UniProtKB-UniRule"/>
</dbReference>
<dbReference type="InterPro" id="IPR001114">
    <property type="entry name" value="Adenylosuccinate_synthetase"/>
</dbReference>
<evidence type="ECO:0000256" key="7">
    <source>
        <dbReference type="ARBA" id="ARBA00023134"/>
    </source>
</evidence>
<evidence type="ECO:0000313" key="10">
    <source>
        <dbReference type="Proteomes" id="UP000004259"/>
    </source>
</evidence>
<dbReference type="InterPro" id="IPR042109">
    <property type="entry name" value="Adenylosuccinate_synth_dom1"/>
</dbReference>
<feature type="binding site" evidence="8">
    <location>
        <begin position="11"/>
        <end position="17"/>
    </location>
    <ligand>
        <name>GTP</name>
        <dbReference type="ChEBI" id="CHEBI:37565"/>
    </ligand>
</feature>
<dbReference type="FunFam" id="1.10.300.10:FF:000001">
    <property type="entry name" value="Adenylosuccinate synthetase"/>
    <property type="match status" value="1"/>
</dbReference>
<dbReference type="InterPro" id="IPR027417">
    <property type="entry name" value="P-loop_NTPase"/>
</dbReference>
<feature type="binding site" evidence="8">
    <location>
        <position position="141"/>
    </location>
    <ligand>
        <name>IMP</name>
        <dbReference type="ChEBI" id="CHEBI:58053"/>
        <note>ligand shared between dimeric partners</note>
    </ligand>
</feature>